<evidence type="ECO:0000313" key="4">
    <source>
        <dbReference type="EMBL" id="ADL12074.1"/>
    </source>
</evidence>
<dbReference type="STRING" id="574087.Acear_0531"/>
<dbReference type="EMBL" id="CP002105">
    <property type="protein sequence ID" value="ADL12074.1"/>
    <property type="molecule type" value="Genomic_DNA"/>
</dbReference>
<dbReference type="PROSITE" id="PS51371">
    <property type="entry name" value="CBS"/>
    <property type="match status" value="2"/>
</dbReference>
<accession>D9QV15</accession>
<evidence type="ECO:0000259" key="3">
    <source>
        <dbReference type="PROSITE" id="PS51371"/>
    </source>
</evidence>
<dbReference type="eggNOG" id="COG2524">
    <property type="taxonomic scope" value="Bacteria"/>
</dbReference>
<dbReference type="InterPro" id="IPR046342">
    <property type="entry name" value="CBS_dom_sf"/>
</dbReference>
<keyword evidence="1 2" id="KW-0129">CBS domain</keyword>
<dbReference type="InterPro" id="IPR000644">
    <property type="entry name" value="CBS_dom"/>
</dbReference>
<dbReference type="Proteomes" id="UP000001661">
    <property type="component" value="Chromosome"/>
</dbReference>
<sequence>MEKAGLSPEFIEELAVDLTVKDIMVDDVITLNPGHKIKNAKEIMRLRKISGIPIINDDQELVGIISIDDIVTALEEDKLDEKLIDLMSTDLITITPNVTITEALRKFKKHQYGRLPVIDSSNRLQGIITPGDITSKLLKEVKKRELVEQGENDDGIGEKIQVEMEIEGGDFQNSGEASTRIKSLLEQMNLSPIVIRKAAVITYEAEMNVVIHAERGQVMAEVTPEEIDVVVEDEGAGIEDIDLAMQPGYSTASDHIRELGFGAGMGLANIQRWSDELNIESEVGVGTKLEATIQLHKENI</sequence>
<dbReference type="eggNOG" id="COG2172">
    <property type="taxonomic scope" value="Bacteria"/>
</dbReference>
<evidence type="ECO:0000256" key="1">
    <source>
        <dbReference type="ARBA" id="ARBA00023122"/>
    </source>
</evidence>
<dbReference type="Pfam" id="PF00571">
    <property type="entry name" value="CBS"/>
    <property type="match status" value="2"/>
</dbReference>
<reference evidence="4 5" key="1">
    <citation type="journal article" date="2010" name="Stand. Genomic Sci.">
        <title>Complete genome sequence of Acetohalobium arabaticum type strain (Z-7288).</title>
        <authorList>
            <person name="Sikorski J."/>
            <person name="Lapidus A."/>
            <person name="Chertkov O."/>
            <person name="Lucas S."/>
            <person name="Copeland A."/>
            <person name="Glavina Del Rio T."/>
            <person name="Nolan M."/>
            <person name="Tice H."/>
            <person name="Cheng J.F."/>
            <person name="Han C."/>
            <person name="Brambilla E."/>
            <person name="Pitluck S."/>
            <person name="Liolios K."/>
            <person name="Ivanova N."/>
            <person name="Mavromatis K."/>
            <person name="Mikhailova N."/>
            <person name="Pati A."/>
            <person name="Bruce D."/>
            <person name="Detter C."/>
            <person name="Tapia R."/>
            <person name="Goodwin L."/>
            <person name="Chen A."/>
            <person name="Palaniappan K."/>
            <person name="Land M."/>
            <person name="Hauser L."/>
            <person name="Chang Y.J."/>
            <person name="Jeffries C.D."/>
            <person name="Rohde M."/>
            <person name="Goker M."/>
            <person name="Spring S."/>
            <person name="Woyke T."/>
            <person name="Bristow J."/>
            <person name="Eisen J.A."/>
            <person name="Markowitz V."/>
            <person name="Hugenholtz P."/>
            <person name="Kyrpides N.C."/>
            <person name="Klenk H.P."/>
        </authorList>
    </citation>
    <scope>NUCLEOTIDE SEQUENCE [LARGE SCALE GENOMIC DNA]</scope>
    <source>
        <strain evidence="5">ATCC 49924 / DSM 5501 / Z-7288</strain>
    </source>
</reference>
<dbReference type="InterPro" id="IPR036890">
    <property type="entry name" value="HATPase_C_sf"/>
</dbReference>
<dbReference type="InterPro" id="IPR003594">
    <property type="entry name" value="HATPase_dom"/>
</dbReference>
<name>D9QV15_ACEAZ</name>
<protein>
    <submittedName>
        <fullName evidence="4">Putative signal transduction protein with CBS domains</fullName>
    </submittedName>
</protein>
<dbReference type="SMART" id="SM00116">
    <property type="entry name" value="CBS"/>
    <property type="match status" value="2"/>
</dbReference>
<keyword evidence="5" id="KW-1185">Reference proteome</keyword>
<dbReference type="RefSeq" id="WP_013277520.1">
    <property type="nucleotide sequence ID" value="NC_014378.1"/>
</dbReference>
<dbReference type="AlphaFoldDB" id="D9QV15"/>
<gene>
    <name evidence="4" type="ordered locus">Acear_0531</name>
</gene>
<dbReference type="HOGENOM" id="CLU_926298_0_0_9"/>
<dbReference type="SUPFAM" id="SSF54631">
    <property type="entry name" value="CBS-domain pair"/>
    <property type="match status" value="1"/>
</dbReference>
<dbReference type="Pfam" id="PF13581">
    <property type="entry name" value="HATPase_c_2"/>
    <property type="match status" value="1"/>
</dbReference>
<dbReference type="PANTHER" id="PTHR43080">
    <property type="entry name" value="CBS DOMAIN-CONTAINING PROTEIN CBSX3, MITOCHONDRIAL"/>
    <property type="match status" value="1"/>
</dbReference>
<evidence type="ECO:0000313" key="5">
    <source>
        <dbReference type="Proteomes" id="UP000001661"/>
    </source>
</evidence>
<feature type="domain" description="CBS" evidence="3">
    <location>
        <begin position="24"/>
        <end position="81"/>
    </location>
</feature>
<dbReference type="Gene3D" id="3.10.580.10">
    <property type="entry name" value="CBS-domain"/>
    <property type="match status" value="1"/>
</dbReference>
<dbReference type="KEGG" id="aar:Acear_0531"/>
<evidence type="ECO:0000256" key="2">
    <source>
        <dbReference type="PROSITE-ProRule" id="PRU00703"/>
    </source>
</evidence>
<dbReference type="InterPro" id="IPR051257">
    <property type="entry name" value="Diverse_CBS-Domain"/>
</dbReference>
<feature type="domain" description="CBS" evidence="3">
    <location>
        <begin position="87"/>
        <end position="143"/>
    </location>
</feature>
<organism evidence="4 5">
    <name type="scientific">Acetohalobium arabaticum (strain ATCC 49924 / DSM 5501 / Z-7288)</name>
    <dbReference type="NCBI Taxonomy" id="574087"/>
    <lineage>
        <taxon>Bacteria</taxon>
        <taxon>Bacillati</taxon>
        <taxon>Bacillota</taxon>
        <taxon>Clostridia</taxon>
        <taxon>Halanaerobiales</taxon>
        <taxon>Halobacteroidaceae</taxon>
        <taxon>Acetohalobium</taxon>
    </lineage>
</organism>
<dbReference type="Gene3D" id="3.30.565.10">
    <property type="entry name" value="Histidine kinase-like ATPase, C-terminal domain"/>
    <property type="match status" value="1"/>
</dbReference>
<proteinExistence type="predicted"/>
<dbReference type="PANTHER" id="PTHR43080:SF2">
    <property type="entry name" value="CBS DOMAIN-CONTAINING PROTEIN"/>
    <property type="match status" value="1"/>
</dbReference>
<dbReference type="SUPFAM" id="SSF55874">
    <property type="entry name" value="ATPase domain of HSP90 chaperone/DNA topoisomerase II/histidine kinase"/>
    <property type="match status" value="1"/>
</dbReference>